<dbReference type="PIRSF" id="PIRSF002869">
    <property type="entry name" value="MviN"/>
    <property type="match status" value="1"/>
</dbReference>
<evidence type="ECO:0000256" key="2">
    <source>
        <dbReference type="ARBA" id="ARBA00022475"/>
    </source>
</evidence>
<dbReference type="GO" id="GO:0009252">
    <property type="term" value="P:peptidoglycan biosynthetic process"/>
    <property type="evidence" value="ECO:0007669"/>
    <property type="project" value="UniProtKB-UniRule"/>
</dbReference>
<feature type="transmembrane region" description="Helical" evidence="8">
    <location>
        <begin position="166"/>
        <end position="187"/>
    </location>
</feature>
<comment type="subcellular location">
    <subcellularLocation>
        <location evidence="1 8">Cell membrane</location>
        <topology evidence="1 8">Multi-pass membrane protein</topology>
    </subcellularLocation>
</comment>
<feature type="transmembrane region" description="Helical" evidence="8">
    <location>
        <begin position="193"/>
        <end position="215"/>
    </location>
</feature>
<evidence type="ECO:0000256" key="8">
    <source>
        <dbReference type="HAMAP-Rule" id="MF_02078"/>
    </source>
</evidence>
<evidence type="ECO:0000256" key="9">
    <source>
        <dbReference type="PIRNR" id="PIRNR002869"/>
    </source>
</evidence>
<feature type="transmembrane region" description="Helical" evidence="8">
    <location>
        <begin position="12"/>
        <end position="34"/>
    </location>
</feature>
<feature type="transmembrane region" description="Helical" evidence="8">
    <location>
        <begin position="140"/>
        <end position="159"/>
    </location>
</feature>
<feature type="transmembrane region" description="Helical" evidence="8">
    <location>
        <begin position="61"/>
        <end position="80"/>
    </location>
</feature>
<dbReference type="HAMAP" id="MF_02078">
    <property type="entry name" value="MurJ_MviN"/>
    <property type="match status" value="1"/>
</dbReference>
<keyword evidence="6 8" id="KW-1133">Transmembrane helix</keyword>
<dbReference type="InterPro" id="IPR004268">
    <property type="entry name" value="MurJ"/>
</dbReference>
<dbReference type="CDD" id="cd13123">
    <property type="entry name" value="MATE_MurJ_like"/>
    <property type="match status" value="1"/>
</dbReference>
<comment type="function">
    <text evidence="8 9">Involved in peptidoglycan biosynthesis. Transports lipid-linked peptidoglycan precursors from the inner to the outer leaflet of the cytoplasmic membrane.</text>
</comment>
<dbReference type="PRINTS" id="PR01806">
    <property type="entry name" value="VIRFACTRMVIN"/>
</dbReference>
<keyword evidence="5 8" id="KW-0573">Peptidoglycan synthesis</keyword>
<dbReference type="PANTHER" id="PTHR47019">
    <property type="entry name" value="LIPID II FLIPPASE MURJ"/>
    <property type="match status" value="1"/>
</dbReference>
<dbReference type="GO" id="GO:0034204">
    <property type="term" value="P:lipid translocation"/>
    <property type="evidence" value="ECO:0007669"/>
    <property type="project" value="TreeGrafter"/>
</dbReference>
<feature type="transmembrane region" description="Helical" evidence="8">
    <location>
        <begin position="358"/>
        <end position="377"/>
    </location>
</feature>
<feature type="transmembrane region" description="Helical" evidence="8">
    <location>
        <begin position="318"/>
        <end position="338"/>
    </location>
</feature>
<keyword evidence="3 8" id="KW-0812">Transmembrane</keyword>
<dbReference type="Pfam" id="PF03023">
    <property type="entry name" value="MurJ"/>
    <property type="match status" value="1"/>
</dbReference>
<dbReference type="NCBIfam" id="TIGR01695">
    <property type="entry name" value="murJ_mviN"/>
    <property type="match status" value="1"/>
</dbReference>
<feature type="transmembrane region" description="Helical" evidence="8">
    <location>
        <begin position="488"/>
        <end position="506"/>
    </location>
</feature>
<dbReference type="UniPathway" id="UPA00219"/>
<feature type="transmembrane region" description="Helical" evidence="8">
    <location>
        <begin position="100"/>
        <end position="120"/>
    </location>
</feature>
<feature type="transmembrane region" description="Helical" evidence="8">
    <location>
        <begin position="450"/>
        <end position="468"/>
    </location>
</feature>
<evidence type="ECO:0000256" key="7">
    <source>
        <dbReference type="ARBA" id="ARBA00023136"/>
    </source>
</evidence>
<evidence type="ECO:0000256" key="4">
    <source>
        <dbReference type="ARBA" id="ARBA00022960"/>
    </source>
</evidence>
<evidence type="ECO:0000256" key="5">
    <source>
        <dbReference type="ARBA" id="ARBA00022984"/>
    </source>
</evidence>
<organism evidence="10 11">
    <name type="scientific">candidate division WWE3 bacterium CG08_land_8_20_14_0_20_41_10</name>
    <dbReference type="NCBI Taxonomy" id="1975085"/>
    <lineage>
        <taxon>Bacteria</taxon>
        <taxon>Katanobacteria</taxon>
    </lineage>
</organism>
<dbReference type="GO" id="GO:0008360">
    <property type="term" value="P:regulation of cell shape"/>
    <property type="evidence" value="ECO:0007669"/>
    <property type="project" value="UniProtKB-UniRule"/>
</dbReference>
<protein>
    <recommendedName>
        <fullName evidence="8">Probable lipid II flippase MurJ</fullName>
    </recommendedName>
</protein>
<dbReference type="GO" id="GO:0071555">
    <property type="term" value="P:cell wall organization"/>
    <property type="evidence" value="ECO:0007669"/>
    <property type="project" value="UniProtKB-UniRule"/>
</dbReference>
<keyword evidence="8 9" id="KW-0813">Transport</keyword>
<dbReference type="GO" id="GO:0005886">
    <property type="term" value="C:plasma membrane"/>
    <property type="evidence" value="ECO:0007669"/>
    <property type="project" value="UniProtKB-SubCell"/>
</dbReference>
<dbReference type="PANTHER" id="PTHR47019:SF1">
    <property type="entry name" value="LIPID II FLIPPASE MURJ"/>
    <property type="match status" value="1"/>
</dbReference>
<accession>A0A2H0XCN0</accession>
<evidence type="ECO:0000313" key="11">
    <source>
        <dbReference type="Proteomes" id="UP000231252"/>
    </source>
</evidence>
<evidence type="ECO:0000256" key="1">
    <source>
        <dbReference type="ARBA" id="ARBA00004651"/>
    </source>
</evidence>
<keyword evidence="7 8" id="KW-0472">Membrane</keyword>
<keyword evidence="8 9" id="KW-0961">Cell wall biogenesis/degradation</keyword>
<comment type="similarity">
    <text evidence="8 9">Belongs to the MurJ/MviN family.</text>
</comment>
<dbReference type="Proteomes" id="UP000231252">
    <property type="component" value="Unassembled WGS sequence"/>
</dbReference>
<name>A0A2H0XCN0_UNCKA</name>
<dbReference type="InterPro" id="IPR051050">
    <property type="entry name" value="Lipid_II_flippase_MurJ/MviN"/>
</dbReference>
<reference evidence="11" key="1">
    <citation type="submission" date="2017-09" db="EMBL/GenBank/DDBJ databases">
        <title>Depth-based differentiation of microbial function through sediment-hosted aquifers and enrichment of novel symbionts in the deep terrestrial subsurface.</title>
        <authorList>
            <person name="Probst A.J."/>
            <person name="Ladd B."/>
            <person name="Jarett J.K."/>
            <person name="Geller-Mcgrath D.E."/>
            <person name="Sieber C.M.K."/>
            <person name="Emerson J.B."/>
            <person name="Anantharaman K."/>
            <person name="Thomas B.C."/>
            <person name="Malmstrom R."/>
            <person name="Stieglmeier M."/>
            <person name="Klingl A."/>
            <person name="Woyke T."/>
            <person name="Ryan C.M."/>
            <person name="Banfield J.F."/>
        </authorList>
    </citation>
    <scope>NUCLEOTIDE SEQUENCE [LARGE SCALE GENOMIC DNA]</scope>
</reference>
<dbReference type="EMBL" id="PEYU01000012">
    <property type="protein sequence ID" value="PIS22686.1"/>
    <property type="molecule type" value="Genomic_DNA"/>
</dbReference>
<dbReference type="GO" id="GO:0015648">
    <property type="term" value="F:lipid-linked peptidoglycan transporter activity"/>
    <property type="evidence" value="ECO:0007669"/>
    <property type="project" value="UniProtKB-UniRule"/>
</dbReference>
<evidence type="ECO:0000256" key="6">
    <source>
        <dbReference type="ARBA" id="ARBA00022989"/>
    </source>
</evidence>
<sequence>MVKSKLFSSTQNTVLSAAFVLALAYGISAILGLVRSRLMATFFGDSVELSVFYIADRIPSLIYSILAIGVLATVFIPVFAQELEKGREKAFKTASNAITLCMIAFLFLSTLVMAFAPQIINLISAGKFTPTQVTLGAHLMQIMLMGQMLLVLSSFFGCILQSFKYFLIPALAPVLYNLGLILGIFFLVEKYGIYAPAIGGIVGALLHFAIQAVFIRTTGFSYKFQCNLTDSASLKMLALLPPRILSLTASQISITVSNALAILVSTGSVIYLKFADQLQSFPVNFFGASIALAALPSLSMESVEKDLESFKKTFFNSFFQMMFLAMPASVIFIILRVLVTRLVYGASAFPWDATLQTALILGIFSVSIFSQSAVLLLNRAFYAFKDTVTPLVISLMSIIVTTALSFIAVKFLGLGAWAIAVAITLGSFMDFILLLVFIQKRIGQLSLTNFFAPFAKIALSALAMGISIYAPLKILDVRVFDTTKTPELIVLTTVVITSGMISYLFFTKIFKVKEIDLFYKLLAKLNFKKALSPQTPIITVLEEDDII</sequence>
<evidence type="ECO:0000256" key="3">
    <source>
        <dbReference type="ARBA" id="ARBA00022692"/>
    </source>
</evidence>
<comment type="caution">
    <text evidence="10">The sequence shown here is derived from an EMBL/GenBank/DDBJ whole genome shotgun (WGS) entry which is preliminary data.</text>
</comment>
<keyword evidence="4 8" id="KW-0133">Cell shape</keyword>
<dbReference type="AlphaFoldDB" id="A0A2H0XCN0"/>
<proteinExistence type="inferred from homology"/>
<gene>
    <name evidence="10" type="primary">mviN</name>
    <name evidence="8" type="synonym">murJ</name>
    <name evidence="10" type="ORF">COT50_00600</name>
</gene>
<keyword evidence="2 8" id="KW-1003">Cell membrane</keyword>
<feature type="transmembrane region" description="Helical" evidence="8">
    <location>
        <begin position="389"/>
        <end position="409"/>
    </location>
</feature>
<evidence type="ECO:0000313" key="10">
    <source>
        <dbReference type="EMBL" id="PIS22686.1"/>
    </source>
</evidence>
<feature type="transmembrane region" description="Helical" evidence="8">
    <location>
        <begin position="415"/>
        <end position="438"/>
    </location>
</feature>
<comment type="pathway">
    <text evidence="8">Cell wall biogenesis; peptidoglycan biosynthesis.</text>
</comment>